<dbReference type="SUPFAM" id="SSF53756">
    <property type="entry name" value="UDP-Glycosyltransferase/glycogen phosphorylase"/>
    <property type="match status" value="1"/>
</dbReference>
<dbReference type="Gene3D" id="3.40.50.2000">
    <property type="entry name" value="Glycogen Phosphorylase B"/>
    <property type="match status" value="2"/>
</dbReference>
<name>A0ABM6RT06_9FIRM</name>
<reference evidence="3 4" key="1">
    <citation type="journal article" date="2019" name="Sci. Rep.">
        <title>Sulfobacillus thermotolerans: new insights into resistance and metabolic capacities of acidophilic chemolithotrophs.</title>
        <authorList>
            <person name="Panyushkina A.E."/>
            <person name="Babenko V.V."/>
            <person name="Nikitina A.S."/>
            <person name="Selezneva O.V."/>
            <person name="Tsaplina I.A."/>
            <person name="Letarova M.A."/>
            <person name="Kostryukova E.S."/>
            <person name="Letarov A.V."/>
        </authorList>
    </citation>
    <scope>NUCLEOTIDE SEQUENCE [LARGE SCALE GENOMIC DNA]</scope>
    <source>
        <strain evidence="3 4">Kr1</strain>
    </source>
</reference>
<dbReference type="Proteomes" id="UP000325292">
    <property type="component" value="Chromosome"/>
</dbReference>
<proteinExistence type="predicted"/>
<protein>
    <recommendedName>
        <fullName evidence="5">Glycosyl transferase family 1</fullName>
    </recommendedName>
</protein>
<feature type="domain" description="Glycosyltransferase subfamily 4-like N-terminal" evidence="2">
    <location>
        <begin position="24"/>
        <end position="172"/>
    </location>
</feature>
<dbReference type="PANTHER" id="PTHR12526">
    <property type="entry name" value="GLYCOSYLTRANSFERASE"/>
    <property type="match status" value="1"/>
</dbReference>
<evidence type="ECO:0000259" key="2">
    <source>
        <dbReference type="Pfam" id="PF13579"/>
    </source>
</evidence>
<feature type="domain" description="Glycosyl transferase family 1" evidence="1">
    <location>
        <begin position="217"/>
        <end position="374"/>
    </location>
</feature>
<dbReference type="Pfam" id="PF13579">
    <property type="entry name" value="Glyco_trans_4_4"/>
    <property type="match status" value="1"/>
</dbReference>
<evidence type="ECO:0000313" key="4">
    <source>
        <dbReference type="Proteomes" id="UP000325292"/>
    </source>
</evidence>
<keyword evidence="4" id="KW-1185">Reference proteome</keyword>
<evidence type="ECO:0000259" key="1">
    <source>
        <dbReference type="Pfam" id="PF00534"/>
    </source>
</evidence>
<dbReference type="Pfam" id="PF00534">
    <property type="entry name" value="Glycos_transf_1"/>
    <property type="match status" value="1"/>
</dbReference>
<dbReference type="InterPro" id="IPR028098">
    <property type="entry name" value="Glyco_trans_4-like_N"/>
</dbReference>
<gene>
    <name evidence="3" type="ORF">BXT84_11765</name>
</gene>
<accession>A0ABM6RT06</accession>
<dbReference type="InterPro" id="IPR001296">
    <property type="entry name" value="Glyco_trans_1"/>
</dbReference>
<sequence>MMKRVLQLSMRADPLNPLDGGETGGQQVLVRQMGRNLQHLGYAVDVMTVRQRQEVAERSSFGHLGQVIRLTGWEDRVWSDDQWHNVRDQLVDQVLTWVNDQHREYYAIHSHFWISGMVAQKVAEVLQVPWIHSPYKMAEWTRRPGDRISPVRMQWERQLLTQAQAIVVPYLEESEMIHQTAPDVPLYVVSPGVDITNFFVRDAGPLLRGLGLYRPPLLYVGRLEEGRGIKEVLEVMGQHPLPDDLTLLVVGGSPGEVLGGLPTNPTLAELARPLGKHIRFLGPTPHHAIAIYMGSAAALIAPNQGPTLGMAVVEAMASGCPVIGTNVPGVQDWIESGFNGILIDRTRIDQLWEAALQLWNNPSQARQWGLNGQEMVQRHHTVNHMAQRLQTVYEEVASSGHHETSVGY</sequence>
<evidence type="ECO:0008006" key="5">
    <source>
        <dbReference type="Google" id="ProtNLM"/>
    </source>
</evidence>
<dbReference type="EMBL" id="CP019454">
    <property type="protein sequence ID" value="AUW94535.1"/>
    <property type="molecule type" value="Genomic_DNA"/>
</dbReference>
<evidence type="ECO:0000313" key="3">
    <source>
        <dbReference type="EMBL" id="AUW94535.1"/>
    </source>
</evidence>
<organism evidence="3 4">
    <name type="scientific">Sulfobacillus thermotolerans</name>
    <dbReference type="NCBI Taxonomy" id="338644"/>
    <lineage>
        <taxon>Bacteria</taxon>
        <taxon>Bacillati</taxon>
        <taxon>Bacillota</taxon>
        <taxon>Clostridia</taxon>
        <taxon>Eubacteriales</taxon>
        <taxon>Clostridiales Family XVII. Incertae Sedis</taxon>
        <taxon>Sulfobacillus</taxon>
    </lineage>
</organism>